<organism evidence="1 2">
    <name type="scientific">Lucilia cuprina</name>
    <name type="common">Green bottle fly</name>
    <name type="synonym">Australian sheep blowfly</name>
    <dbReference type="NCBI Taxonomy" id="7375"/>
    <lineage>
        <taxon>Eukaryota</taxon>
        <taxon>Metazoa</taxon>
        <taxon>Ecdysozoa</taxon>
        <taxon>Arthropoda</taxon>
        <taxon>Hexapoda</taxon>
        <taxon>Insecta</taxon>
        <taxon>Pterygota</taxon>
        <taxon>Neoptera</taxon>
        <taxon>Endopterygota</taxon>
        <taxon>Diptera</taxon>
        <taxon>Brachycera</taxon>
        <taxon>Muscomorpha</taxon>
        <taxon>Oestroidea</taxon>
        <taxon>Calliphoridae</taxon>
        <taxon>Luciliinae</taxon>
        <taxon>Lucilia</taxon>
    </lineage>
</organism>
<dbReference type="AlphaFoldDB" id="A0A0L0BW47"/>
<gene>
    <name evidence="1" type="ORF">FF38_12381</name>
</gene>
<evidence type="ECO:0000313" key="1">
    <source>
        <dbReference type="EMBL" id="KNC24265.1"/>
    </source>
</evidence>
<sequence length="191" mass="20920">MIRPIERHGHEGEHLLTRLKPQGFSLLTAVPPRALWLGLRLLRAYSIAYITVVGISSRYWSLSVIGSTVPGLFLTGVDGGLVSEVNMGTSTDKAGDESVGEVGIGDFVIGLEGVTDFALGVEELDDDDFDEDDDVFDEVVIIILGCLYQEKANQESGYNCYSPSLRYYLSARGITPIQLINILPLRRQLAD</sequence>
<dbReference type="Proteomes" id="UP000037069">
    <property type="component" value="Unassembled WGS sequence"/>
</dbReference>
<accession>A0A0L0BW47</accession>
<comment type="caution">
    <text evidence="1">The sequence shown here is derived from an EMBL/GenBank/DDBJ whole genome shotgun (WGS) entry which is preliminary data.</text>
</comment>
<protein>
    <submittedName>
        <fullName evidence="1">Uncharacterized protein</fullName>
    </submittedName>
</protein>
<keyword evidence="2" id="KW-1185">Reference proteome</keyword>
<dbReference type="EMBL" id="JRES01001247">
    <property type="protein sequence ID" value="KNC24265.1"/>
    <property type="molecule type" value="Genomic_DNA"/>
</dbReference>
<name>A0A0L0BW47_LUCCU</name>
<proteinExistence type="predicted"/>
<reference evidence="1 2" key="1">
    <citation type="journal article" date="2015" name="Nat. Commun.">
        <title>Lucilia cuprina genome unlocks parasitic fly biology to underpin future interventions.</title>
        <authorList>
            <person name="Anstead C.A."/>
            <person name="Korhonen P.K."/>
            <person name="Young N.D."/>
            <person name="Hall R.S."/>
            <person name="Jex A.R."/>
            <person name="Murali S.C."/>
            <person name="Hughes D.S."/>
            <person name="Lee S.F."/>
            <person name="Perry T."/>
            <person name="Stroehlein A.J."/>
            <person name="Ansell B.R."/>
            <person name="Breugelmans B."/>
            <person name="Hofmann A."/>
            <person name="Qu J."/>
            <person name="Dugan S."/>
            <person name="Lee S.L."/>
            <person name="Chao H."/>
            <person name="Dinh H."/>
            <person name="Han Y."/>
            <person name="Doddapaneni H.V."/>
            <person name="Worley K.C."/>
            <person name="Muzny D.M."/>
            <person name="Ioannidis P."/>
            <person name="Waterhouse R.M."/>
            <person name="Zdobnov E.M."/>
            <person name="James P.J."/>
            <person name="Bagnall N.H."/>
            <person name="Kotze A.C."/>
            <person name="Gibbs R.A."/>
            <person name="Richards S."/>
            <person name="Batterham P."/>
            <person name="Gasser R.B."/>
        </authorList>
    </citation>
    <scope>NUCLEOTIDE SEQUENCE [LARGE SCALE GENOMIC DNA]</scope>
    <source>
        <strain evidence="1 2">LS</strain>
        <tissue evidence="1">Full body</tissue>
    </source>
</reference>
<evidence type="ECO:0000313" key="2">
    <source>
        <dbReference type="Proteomes" id="UP000037069"/>
    </source>
</evidence>